<keyword evidence="7" id="KW-0378">Hydrolase</keyword>
<dbReference type="InterPro" id="IPR054767">
    <property type="entry name" value="Cas10-Cmr2_palm2"/>
</dbReference>
<gene>
    <name evidence="13" type="ordered locus">Rmar_2826</name>
</gene>
<keyword evidence="4" id="KW-0540">Nuclease</keyword>
<evidence type="ECO:0000256" key="6">
    <source>
        <dbReference type="ARBA" id="ARBA00022759"/>
    </source>
</evidence>
<evidence type="ECO:0000256" key="2">
    <source>
        <dbReference type="ARBA" id="ARBA00014333"/>
    </source>
</evidence>
<dbReference type="Pfam" id="PF18211">
    <property type="entry name" value="Csm1_B"/>
    <property type="match status" value="1"/>
</dbReference>
<dbReference type="GO" id="GO:0016740">
    <property type="term" value="F:transferase activity"/>
    <property type="evidence" value="ECO:0007669"/>
    <property type="project" value="UniProtKB-KW"/>
</dbReference>
<evidence type="ECO:0000256" key="11">
    <source>
        <dbReference type="ARBA" id="ARBA00032922"/>
    </source>
</evidence>
<dbReference type="NCBIfam" id="TIGR02578">
    <property type="entry name" value="cas_TM1811_Csm1"/>
    <property type="match status" value="2"/>
</dbReference>
<dbReference type="Pfam" id="PF22335">
    <property type="entry name" value="Cas10-Cmr2_palm2"/>
    <property type="match status" value="1"/>
</dbReference>
<keyword evidence="14" id="KW-1185">Reference proteome</keyword>
<sequence>MDRSQIEYLGGLLHAIGLLEQLGREQFDAPGISSLQFTEQLLQHCPAFARHAGAIREAVREAADALPAERPSSWLEPLLQRVRLPGYPEPTGGRVFPPRSLSDGVVYPVAPEAVGDGREACRKLWQDLWAEATRTLQGIDDAGAALETLYTLLEKYTSYIPAPAVQARGVSLFDYSRVTAALRLCRTRAEREPAVLLVKGDVSGIQSFIYRELRGDETENPAQLLRGRSFFVALLARTVVRHLQRLFQLPDGCVLYSSGGHFVMLLPNTEDARQRLDEADRSINQALFQELNGAIQLVLAHAEADARTIEHDPSEALYRLEETLQVAKLRKGWSVLETLVGQPIGETPALPNLNRVGKALPYTDYLIEVPGLSVAEVPEGVRTELMLSGFETAWLFVEEEALEPVLQRLGARSATVFNLRTTKIPAVAVARRTGYRLMPAGVYVPMTEASESRRPLMFEELAAIESANYPLLGFLRMDVDNLGALFVVGLREAFGEHRFGLHRTAALSRELDRFFGAHVNTLARGLDVYLVYAGGDDLFAVGSWVRVLRFARSIREKLREYCSNNPSVTISAGLSIHKEHFPITVAADAAGEEEERAKQAGKNRISLFETPVAWEQLRHLVDELAEPLLQAIIDETLPEEERIPRTFVHTLLRYSREVLDEDGRVDLGALARLNHLLHYTFARRNVREEMLQQAPDRPLVRLAQGFLLLERPDRSEWFRTFIIPAAYVLLKTRKQRD</sequence>
<proteinExistence type="inferred from homology"/>
<accession>D0MKM9</accession>
<evidence type="ECO:0000256" key="4">
    <source>
        <dbReference type="ARBA" id="ARBA00022722"/>
    </source>
</evidence>
<comment type="similarity">
    <text evidence="1">Belongs to the CRISPR-associated Cas10/Csm1 family.</text>
</comment>
<dbReference type="PANTHER" id="PTHR36528:SF1">
    <property type="entry name" value="CRISPR SYSTEM SINGLE-STRAND-SPECIFIC DEOXYRIBONUCLEASE CAS10_CSM1 (SUBTYPE III-A)"/>
    <property type="match status" value="1"/>
</dbReference>
<dbReference type="InterPro" id="IPR043128">
    <property type="entry name" value="Rev_trsase/Diguanyl_cyclase"/>
</dbReference>
<evidence type="ECO:0000256" key="1">
    <source>
        <dbReference type="ARBA" id="ARBA00005700"/>
    </source>
</evidence>
<evidence type="ECO:0000313" key="13">
    <source>
        <dbReference type="EMBL" id="ACY49693.1"/>
    </source>
</evidence>
<geneLocation type="plasmid" evidence="13 14">
    <name>pRMAR01</name>
</geneLocation>
<evidence type="ECO:0000256" key="3">
    <source>
        <dbReference type="ARBA" id="ARBA00022679"/>
    </source>
</evidence>
<evidence type="ECO:0000256" key="8">
    <source>
        <dbReference type="ARBA" id="ARBA00022839"/>
    </source>
</evidence>
<dbReference type="PANTHER" id="PTHR36528">
    <property type="entry name" value="CRISPR SYSTEM SINGLE-STRAND-SPECIFIC DEOXYRIBONUCLEASE CAS10/CSM1 (SUBTYPE III-A)"/>
    <property type="match status" value="1"/>
</dbReference>
<dbReference type="GO" id="GO:0005524">
    <property type="term" value="F:ATP binding"/>
    <property type="evidence" value="ECO:0007669"/>
    <property type="project" value="UniProtKB-KW"/>
</dbReference>
<dbReference type="KEGG" id="rmr:Rmar_2826"/>
<protein>
    <recommendedName>
        <fullName evidence="2">CRISPR system single-strand-specific deoxyribonuclease Cas10/Csm1 (subtype III-A)</fullName>
    </recommendedName>
    <alternativeName>
        <fullName evidence="11">Cyclic oligoadenylate synthase</fullName>
    </alternativeName>
</protein>
<dbReference type="GO" id="GO:0051607">
    <property type="term" value="P:defense response to virus"/>
    <property type="evidence" value="ECO:0007669"/>
    <property type="project" value="UniProtKB-KW"/>
</dbReference>
<keyword evidence="3" id="KW-0808">Transferase</keyword>
<dbReference type="EMBL" id="CP001808">
    <property type="protein sequence ID" value="ACY49693.1"/>
    <property type="molecule type" value="Genomic_DNA"/>
</dbReference>
<dbReference type="RefSeq" id="WP_012845303.1">
    <property type="nucleotide sequence ID" value="NC_013502.1"/>
</dbReference>
<evidence type="ECO:0000259" key="12">
    <source>
        <dbReference type="PROSITE" id="PS50887"/>
    </source>
</evidence>
<keyword evidence="9" id="KW-0067">ATP-binding</keyword>
<evidence type="ECO:0000256" key="7">
    <source>
        <dbReference type="ARBA" id="ARBA00022801"/>
    </source>
</evidence>
<dbReference type="PROSITE" id="PS50887">
    <property type="entry name" value="GGDEF"/>
    <property type="match status" value="1"/>
</dbReference>
<dbReference type="GO" id="GO:0004527">
    <property type="term" value="F:exonuclease activity"/>
    <property type="evidence" value="ECO:0007669"/>
    <property type="project" value="UniProtKB-KW"/>
</dbReference>
<evidence type="ECO:0000256" key="5">
    <source>
        <dbReference type="ARBA" id="ARBA00022741"/>
    </source>
</evidence>
<keyword evidence="5" id="KW-0547">Nucleotide-binding</keyword>
<keyword evidence="8" id="KW-0269">Exonuclease</keyword>
<organism evidence="13 14">
    <name type="scientific">Rhodothermus marinus (strain ATCC 43812 / DSM 4252 / R-10)</name>
    <name type="common">Rhodothermus obamensis</name>
    <dbReference type="NCBI Taxonomy" id="518766"/>
    <lineage>
        <taxon>Bacteria</taxon>
        <taxon>Pseudomonadati</taxon>
        <taxon>Rhodothermota</taxon>
        <taxon>Rhodothermia</taxon>
        <taxon>Rhodothermales</taxon>
        <taxon>Rhodothermaceae</taxon>
        <taxon>Rhodothermus</taxon>
    </lineage>
</organism>
<dbReference type="GO" id="GO:0004519">
    <property type="term" value="F:endonuclease activity"/>
    <property type="evidence" value="ECO:0007669"/>
    <property type="project" value="UniProtKB-KW"/>
</dbReference>
<reference evidence="13 14" key="1">
    <citation type="journal article" date="2009" name="Stand. Genomic Sci.">
        <title>Complete genome sequence of Rhodothermus marinus type strain (R-10).</title>
        <authorList>
            <person name="Nolan M."/>
            <person name="Tindall B.J."/>
            <person name="Pomrenke H."/>
            <person name="Lapidus A."/>
            <person name="Copeland A."/>
            <person name="Glavina Del Rio T."/>
            <person name="Lucas S."/>
            <person name="Chen F."/>
            <person name="Tice H."/>
            <person name="Cheng J.F."/>
            <person name="Saunders E."/>
            <person name="Han C."/>
            <person name="Bruce D."/>
            <person name="Goodwin L."/>
            <person name="Chain P."/>
            <person name="Pitluck S."/>
            <person name="Ovchinikova G."/>
            <person name="Pati A."/>
            <person name="Ivanova N."/>
            <person name="Mavromatis K."/>
            <person name="Chen A."/>
            <person name="Palaniappan K."/>
            <person name="Land M."/>
            <person name="Hauser L."/>
            <person name="Chang Y.J."/>
            <person name="Jeffries C.D."/>
            <person name="Brettin T."/>
            <person name="Goker M."/>
            <person name="Bristow J."/>
            <person name="Eisen J.A."/>
            <person name="Markowitz V."/>
            <person name="Hugenholtz P."/>
            <person name="Kyrpides N.C."/>
            <person name="Klenk H.P."/>
            <person name="Detter J.C."/>
        </authorList>
    </citation>
    <scope>NUCLEOTIDE SEQUENCE [LARGE SCALE GENOMIC DNA]</scope>
    <source>
        <strain evidence="14">ATCC 43812 / DSM 4252 / R-10</strain>
        <plasmid evidence="13">pRMAR01</plasmid>
    </source>
</reference>
<name>D0MKM9_RHOM4</name>
<keyword evidence="13" id="KW-0614">Plasmid</keyword>
<dbReference type="InterPro" id="IPR041062">
    <property type="entry name" value="Csm1_B"/>
</dbReference>
<dbReference type="HOGENOM" id="CLU_017487_0_0_10"/>
<dbReference type="OrthoDB" id="9768769at2"/>
<evidence type="ECO:0000256" key="10">
    <source>
        <dbReference type="ARBA" id="ARBA00023118"/>
    </source>
</evidence>
<keyword evidence="10" id="KW-0051">Antiviral defense</keyword>
<dbReference type="InterPro" id="IPR052117">
    <property type="entry name" value="Cas10/Csm1_subtype-III-A"/>
</dbReference>
<evidence type="ECO:0000313" key="14">
    <source>
        <dbReference type="Proteomes" id="UP000002221"/>
    </source>
</evidence>
<dbReference type="InterPro" id="IPR000160">
    <property type="entry name" value="GGDEF_dom"/>
</dbReference>
<evidence type="ECO:0000256" key="9">
    <source>
        <dbReference type="ARBA" id="ARBA00022840"/>
    </source>
</evidence>
<keyword evidence="6" id="KW-0255">Endonuclease</keyword>
<dbReference type="AlphaFoldDB" id="D0MKM9"/>
<feature type="domain" description="GGDEF" evidence="12">
    <location>
        <begin position="470"/>
        <end position="610"/>
    </location>
</feature>
<dbReference type="InterPro" id="IPR013408">
    <property type="entry name" value="Cas10/Csm1"/>
</dbReference>
<dbReference type="eggNOG" id="COG1353">
    <property type="taxonomic scope" value="Bacteria"/>
</dbReference>
<dbReference type="Gene3D" id="3.30.70.270">
    <property type="match status" value="1"/>
</dbReference>
<dbReference type="Proteomes" id="UP000002221">
    <property type="component" value="Plasmid pRMAR01"/>
</dbReference>